<dbReference type="KEGG" id="osn:115229328"/>
<evidence type="ECO:0000256" key="2">
    <source>
        <dbReference type="PIRSR" id="PIRSR630564-2"/>
    </source>
</evidence>
<sequence>MEMLREMKPTRNLIDLYEEDIFYNHEKEISTFPNMIHVHPVHRFNGTLALTNFRIIFVSKLNEGIHKFEIPLGLVGNVEISSHSSDLSSEAVTVFIDCKDTSSFKFISQPKTNSGREFYELVNKLAFPLVNDTISLWAFYLDDKYSFNGWEVYVPARELGRLGIPNDIWLPVEISDSKLKSSAKFRTCGCFPTLSWIHPRTQATISRSGQPQMGPSGQRCVEDEETMQAILDANTQSHYIHIFDARSQNTASAQTAKGGGFESPEYYPSCQLSFLSTPNIHLVRESFKKLKTALSPPLEECSFLSRLDKSQWLSYVSQFLEGALKLAMVVEHSRQSVVVHSSDSGDRNPLLTSLAMLMLDPFYRTLHGFEVLIEKEWLYFGSNFAVRHGHGMPVYSDSRRSYNFVLFMDCVWQILCQFPNVFQFNETFLLDITKHSFSAHFGTFIFNSESAMVFAEAKIRTVSLWSYFNSRLDSYRNPLYLDECCPTVIFPTVSSIKLKFWRNMYLKNNMALLYTNEMLAVRNKELLEFELSIAGQG</sequence>
<dbReference type="InterPro" id="IPR010569">
    <property type="entry name" value="Myotubularin-like_Pase_dom"/>
</dbReference>
<dbReference type="RefSeq" id="XP_036355066.1">
    <property type="nucleotide sequence ID" value="XM_036499173.1"/>
</dbReference>
<keyword evidence="4" id="KW-1185">Reference proteome</keyword>
<reference evidence="5" key="1">
    <citation type="submission" date="2025-08" db="UniProtKB">
        <authorList>
            <consortium name="RefSeq"/>
        </authorList>
    </citation>
    <scope>IDENTIFICATION</scope>
</reference>
<dbReference type="GO" id="GO:0004438">
    <property type="term" value="F:phosphatidylinositol-3-phosphate phosphatase activity"/>
    <property type="evidence" value="ECO:0007669"/>
    <property type="project" value="TreeGrafter"/>
</dbReference>
<protein>
    <submittedName>
        <fullName evidence="5">Myotubularin-related protein 2-like</fullName>
    </submittedName>
</protein>
<dbReference type="Proteomes" id="UP000515154">
    <property type="component" value="Unplaced"/>
</dbReference>
<dbReference type="PANTHER" id="PTHR10807">
    <property type="entry name" value="MYOTUBULARIN-RELATED"/>
    <property type="match status" value="1"/>
</dbReference>
<evidence type="ECO:0000256" key="1">
    <source>
        <dbReference type="ARBA" id="ARBA00007471"/>
    </source>
</evidence>
<dbReference type="InterPro" id="IPR030564">
    <property type="entry name" value="Myotubularin"/>
</dbReference>
<dbReference type="InterPro" id="IPR029021">
    <property type="entry name" value="Prot-tyrosine_phosphatase-like"/>
</dbReference>
<dbReference type="PANTHER" id="PTHR10807:SF128">
    <property type="entry name" value="PHOSPHATIDYLINOSITOL-3,5-BISPHOSPHATE 3-PHOSPHATASE"/>
    <property type="match status" value="1"/>
</dbReference>
<accession>A0A7E6EHI9</accession>
<proteinExistence type="inferred from homology"/>
<dbReference type="SUPFAM" id="SSF50729">
    <property type="entry name" value="PH domain-like"/>
    <property type="match status" value="1"/>
</dbReference>
<dbReference type="GO" id="GO:0016020">
    <property type="term" value="C:membrane"/>
    <property type="evidence" value="ECO:0007669"/>
    <property type="project" value="TreeGrafter"/>
</dbReference>
<organism evidence="4 5">
    <name type="scientific">Octopus sinensis</name>
    <name type="common">East Asian common octopus</name>
    <dbReference type="NCBI Taxonomy" id="2607531"/>
    <lineage>
        <taxon>Eukaryota</taxon>
        <taxon>Metazoa</taxon>
        <taxon>Spiralia</taxon>
        <taxon>Lophotrochozoa</taxon>
        <taxon>Mollusca</taxon>
        <taxon>Cephalopoda</taxon>
        <taxon>Coleoidea</taxon>
        <taxon>Octopodiformes</taxon>
        <taxon>Octopoda</taxon>
        <taxon>Incirrata</taxon>
        <taxon>Octopodidae</taxon>
        <taxon>Octopus</taxon>
    </lineage>
</organism>
<dbReference type="PROSITE" id="PS51339">
    <property type="entry name" value="PPASE_MYOTUBULARIN"/>
    <property type="match status" value="1"/>
</dbReference>
<gene>
    <name evidence="5" type="primary">LOC115229328</name>
</gene>
<comment type="similarity">
    <text evidence="1">Belongs to the protein-tyrosine phosphatase family. Non-receptor class myotubularin subfamily.</text>
</comment>
<name>A0A7E6EHI9_9MOLL</name>
<dbReference type="SUPFAM" id="SSF52799">
    <property type="entry name" value="(Phosphotyrosine protein) phosphatases II"/>
    <property type="match status" value="1"/>
</dbReference>
<dbReference type="Pfam" id="PF06602">
    <property type="entry name" value="Myotub-related"/>
    <property type="match status" value="1"/>
</dbReference>
<evidence type="ECO:0000259" key="3">
    <source>
        <dbReference type="PROSITE" id="PS51339"/>
    </source>
</evidence>
<dbReference type="InterPro" id="IPR004182">
    <property type="entry name" value="GRAM"/>
</dbReference>
<feature type="domain" description="Myotubularin phosphatase" evidence="3">
    <location>
        <begin position="115"/>
        <end position="505"/>
    </location>
</feature>
<dbReference type="Pfam" id="PF02893">
    <property type="entry name" value="GRAM"/>
    <property type="match status" value="1"/>
</dbReference>
<evidence type="ECO:0000313" key="4">
    <source>
        <dbReference type="Proteomes" id="UP000515154"/>
    </source>
</evidence>
<evidence type="ECO:0000313" key="5">
    <source>
        <dbReference type="RefSeq" id="XP_036355066.1"/>
    </source>
</evidence>
<dbReference type="AlphaFoldDB" id="A0A7E6EHI9"/>
<feature type="binding site" evidence="2">
    <location>
        <begin position="279"/>
        <end position="280"/>
    </location>
    <ligand>
        <name>substrate</name>
    </ligand>
</feature>
<dbReference type="GO" id="GO:0005737">
    <property type="term" value="C:cytoplasm"/>
    <property type="evidence" value="ECO:0007669"/>
    <property type="project" value="TreeGrafter"/>
</dbReference>
<dbReference type="InterPro" id="IPR011993">
    <property type="entry name" value="PH-like_dom_sf"/>
</dbReference>
<dbReference type="Gene3D" id="2.30.29.30">
    <property type="entry name" value="Pleckstrin-homology domain (PH domain)/Phosphotyrosine-binding domain (PTB)"/>
    <property type="match status" value="1"/>
</dbReference>
<dbReference type="GO" id="GO:0046856">
    <property type="term" value="P:phosphatidylinositol dephosphorylation"/>
    <property type="evidence" value="ECO:0007669"/>
    <property type="project" value="TreeGrafter"/>
</dbReference>